<accession>A0A316RG24</accession>
<evidence type="ECO:0000313" key="3">
    <source>
        <dbReference type="EMBL" id="HBJ08034.1"/>
    </source>
</evidence>
<dbReference type="PANTHER" id="PTHR30203">
    <property type="entry name" value="OUTER MEMBRANE CATION EFFLUX PROTEIN"/>
    <property type="match status" value="1"/>
</dbReference>
<evidence type="ECO:0000256" key="1">
    <source>
        <dbReference type="ARBA" id="ARBA00007613"/>
    </source>
</evidence>
<protein>
    <submittedName>
        <fullName evidence="3">Transporter</fullName>
    </submittedName>
</protein>
<dbReference type="Pfam" id="PF02321">
    <property type="entry name" value="OEP"/>
    <property type="match status" value="1"/>
</dbReference>
<evidence type="ECO:0000256" key="2">
    <source>
        <dbReference type="SAM" id="SignalP"/>
    </source>
</evidence>
<dbReference type="RefSeq" id="WP_122304069.1">
    <property type="nucleotide sequence ID" value="NZ_CATXLH010000005.1"/>
</dbReference>
<dbReference type="PANTHER" id="PTHR30203:SF24">
    <property type="entry name" value="BLR4935 PROTEIN"/>
    <property type="match status" value="1"/>
</dbReference>
<dbReference type="InterPro" id="IPR003423">
    <property type="entry name" value="OMP_efflux"/>
</dbReference>
<evidence type="ECO:0000313" key="4">
    <source>
        <dbReference type="Proteomes" id="UP000262954"/>
    </source>
</evidence>
<dbReference type="Gene3D" id="1.20.1600.10">
    <property type="entry name" value="Outer membrane efflux proteins (OEP)"/>
    <property type="match status" value="1"/>
</dbReference>
<reference evidence="3 4" key="1">
    <citation type="journal article" date="2018" name="Nat. Biotechnol.">
        <title>A standardized bacterial taxonomy based on genome phylogeny substantially revises the tree of life.</title>
        <authorList>
            <person name="Parks D.H."/>
            <person name="Chuvochina M."/>
            <person name="Waite D.W."/>
            <person name="Rinke C."/>
            <person name="Skarshewski A."/>
            <person name="Chaumeil P.A."/>
            <person name="Hugenholtz P."/>
        </authorList>
    </citation>
    <scope>NUCLEOTIDE SEQUENCE [LARGE SCALE GENOMIC DNA]</scope>
    <source>
        <strain evidence="3">UBA11482</strain>
    </source>
</reference>
<dbReference type="GO" id="GO:0015562">
    <property type="term" value="F:efflux transmembrane transporter activity"/>
    <property type="evidence" value="ECO:0007669"/>
    <property type="project" value="InterPro"/>
</dbReference>
<gene>
    <name evidence="3" type="ORF">DDY73_03435</name>
</gene>
<dbReference type="AlphaFoldDB" id="A0A316RG24"/>
<proteinExistence type="inferred from homology"/>
<dbReference type="InterPro" id="IPR010131">
    <property type="entry name" value="MdtP/NodT-like"/>
</dbReference>
<organism evidence="3 4">
    <name type="scientific">Coprobacter fastidiosus</name>
    <dbReference type="NCBI Taxonomy" id="1099853"/>
    <lineage>
        <taxon>Bacteria</taxon>
        <taxon>Pseudomonadati</taxon>
        <taxon>Bacteroidota</taxon>
        <taxon>Bacteroidia</taxon>
        <taxon>Bacteroidales</taxon>
        <taxon>Barnesiellaceae</taxon>
        <taxon>Coprobacter</taxon>
    </lineage>
</organism>
<name>A0A316RG24_9BACT</name>
<feature type="signal peptide" evidence="2">
    <location>
        <begin position="1"/>
        <end position="18"/>
    </location>
</feature>
<sequence length="391" mass="45390">MKFYIIVFLLFCAGNLAAQNNIESILRSIEKNNKELQASEQLTLSKKLEAATENTLPDPNVSYERKWGKPASIGKTGELSVSQSFDFPSVYVHKNQLYDLKSDLYDQQKQIIRQQVLLNAKTICLDLVSLFQQQKLLSLRLQNVQKLSALYQKRLSTGDANILETNKIELELYNIKTQMRLIETERNNKLKELQTLNGNLPIGEELTDYSPVDFPENFEIYSQEAIAADPELRSLENELKVARKNISLSKFLWFPKFEIGYIREMEPTDKYNGISFGISIPLFENRNKIKQAKALSGYTQMQIENTRLQSLSTLRQLYDQATNLKVSMQEYNKLLQSQKTLSLLNKALENGQLSMIEYFIEANQVYESMQNYLQLENQYQQIVSQMYRYKL</sequence>
<keyword evidence="2" id="KW-0732">Signal</keyword>
<dbReference type="Proteomes" id="UP000262954">
    <property type="component" value="Unassembled WGS sequence"/>
</dbReference>
<dbReference type="SUPFAM" id="SSF56954">
    <property type="entry name" value="Outer membrane efflux proteins (OEP)"/>
    <property type="match status" value="1"/>
</dbReference>
<feature type="chain" id="PRO_5030062776" evidence="2">
    <location>
        <begin position="19"/>
        <end position="391"/>
    </location>
</feature>
<comment type="caution">
    <text evidence="3">The sequence shown here is derived from an EMBL/GenBank/DDBJ whole genome shotgun (WGS) entry which is preliminary data.</text>
</comment>
<dbReference type="EMBL" id="DNWC01000050">
    <property type="protein sequence ID" value="HBJ08034.1"/>
    <property type="molecule type" value="Genomic_DNA"/>
</dbReference>
<comment type="similarity">
    <text evidence="1">Belongs to the outer membrane factor (OMF) (TC 1.B.17) family.</text>
</comment>